<feature type="region of interest" description="Disordered" evidence="1">
    <location>
        <begin position="157"/>
        <end position="377"/>
    </location>
</feature>
<dbReference type="Proteomes" id="UP000266841">
    <property type="component" value="Unassembled WGS sequence"/>
</dbReference>
<dbReference type="EMBL" id="AGNL01004686">
    <property type="protein sequence ID" value="EJK73212.1"/>
    <property type="molecule type" value="Genomic_DNA"/>
</dbReference>
<feature type="compositionally biased region" description="Acidic residues" evidence="1">
    <location>
        <begin position="51"/>
        <end position="67"/>
    </location>
</feature>
<sequence length="641" mass="70950">MWTRGKVAANPISDELIDRLATNATEARHLGKVAARRATRTIASCTHGDDESFNEEGEQGEYDEGGYDTDQTDKSHRRRIIRRQIDHFLEHATAASRNLKAAATEANKALLDNAATASRDLLSFAAEVPQVLTDNGYLKHNPCLAFVYLEDEEKCYSSGSGCEDRRRGERQQRKDGKRRGGTEKNGKKKPTKSDGRGVSGLSSRRGLILDQVSVPSGGGEHYFPPGPPGVGDCHFFGPSDEEDGRLQSPRSRRRREKLRRLRSKEQRAASSASDVEEDGEEPLRPTSSGTSKLLHYAPEKTRKKSPGHQRRNSIEPERESFCKTVARPSPSEMTVTTKTVFVEKKLGLVVPPPPPPPYPPSESKYGGAEPATEESKERCYHDDADEEEYQIMIKSFDEEFDEDYSKLLPTQELRRVPACSTQQLSREDVASPDGMQGSAFPIWVLSLDDFDFPAAASVPVKYDFDRAVFPFGDESFEVAPDNVIHEDSSDKARLGAASLDPVNTSVDEFLDESMIAEISPTCLRHPPLRSPPKSLAPRMDSPLQSRIDALHFNTHEWKVLLHPPSSDEKEGRAFLKTTCLGPVVQSAPPFGLGCVLQLGDVLVKLNDEDVSRLDAKGAQHRLDGLVGEVVCLSFLRKTMVV</sequence>
<keyword evidence="3" id="KW-1185">Reference proteome</keyword>
<feature type="compositionally biased region" description="Basic residues" evidence="1">
    <location>
        <begin position="301"/>
        <end position="311"/>
    </location>
</feature>
<accession>K0TN63</accession>
<feature type="compositionally biased region" description="Low complexity" evidence="1">
    <location>
        <begin position="199"/>
        <end position="209"/>
    </location>
</feature>
<dbReference type="AlphaFoldDB" id="K0TN63"/>
<gene>
    <name evidence="2" type="ORF">THAOC_05176</name>
</gene>
<evidence type="ECO:0008006" key="4">
    <source>
        <dbReference type="Google" id="ProtNLM"/>
    </source>
</evidence>
<protein>
    <recommendedName>
        <fullName evidence="4">PDZ domain-containing protein</fullName>
    </recommendedName>
</protein>
<organism evidence="2 3">
    <name type="scientific">Thalassiosira oceanica</name>
    <name type="common">Marine diatom</name>
    <dbReference type="NCBI Taxonomy" id="159749"/>
    <lineage>
        <taxon>Eukaryota</taxon>
        <taxon>Sar</taxon>
        <taxon>Stramenopiles</taxon>
        <taxon>Ochrophyta</taxon>
        <taxon>Bacillariophyta</taxon>
        <taxon>Coscinodiscophyceae</taxon>
        <taxon>Thalassiosirophycidae</taxon>
        <taxon>Thalassiosirales</taxon>
        <taxon>Thalassiosiraceae</taxon>
        <taxon>Thalassiosira</taxon>
    </lineage>
</organism>
<evidence type="ECO:0000313" key="3">
    <source>
        <dbReference type="Proteomes" id="UP000266841"/>
    </source>
</evidence>
<name>K0TN63_THAOC</name>
<feature type="compositionally biased region" description="Basic residues" evidence="1">
    <location>
        <begin position="250"/>
        <end position="262"/>
    </location>
</feature>
<evidence type="ECO:0000256" key="1">
    <source>
        <dbReference type="SAM" id="MobiDB-lite"/>
    </source>
</evidence>
<reference evidence="2 3" key="1">
    <citation type="journal article" date="2012" name="Genome Biol.">
        <title>Genome and low-iron response of an oceanic diatom adapted to chronic iron limitation.</title>
        <authorList>
            <person name="Lommer M."/>
            <person name="Specht M."/>
            <person name="Roy A.S."/>
            <person name="Kraemer L."/>
            <person name="Andreson R."/>
            <person name="Gutowska M.A."/>
            <person name="Wolf J."/>
            <person name="Bergner S.V."/>
            <person name="Schilhabel M.B."/>
            <person name="Klostermeier U.C."/>
            <person name="Beiko R.G."/>
            <person name="Rosenstiel P."/>
            <person name="Hippler M."/>
            <person name="Laroche J."/>
        </authorList>
    </citation>
    <scope>NUCLEOTIDE SEQUENCE [LARGE SCALE GENOMIC DNA]</scope>
    <source>
        <strain evidence="2 3">CCMP1005</strain>
    </source>
</reference>
<feature type="compositionally biased region" description="Basic and acidic residues" evidence="1">
    <location>
        <begin position="162"/>
        <end position="195"/>
    </location>
</feature>
<feature type="compositionally biased region" description="Pro residues" evidence="1">
    <location>
        <begin position="350"/>
        <end position="360"/>
    </location>
</feature>
<feature type="region of interest" description="Disordered" evidence="1">
    <location>
        <begin position="46"/>
        <end position="74"/>
    </location>
</feature>
<proteinExistence type="predicted"/>
<feature type="compositionally biased region" description="Basic and acidic residues" evidence="1">
    <location>
        <begin position="312"/>
        <end position="321"/>
    </location>
</feature>
<comment type="caution">
    <text evidence="2">The sequence shown here is derived from an EMBL/GenBank/DDBJ whole genome shotgun (WGS) entry which is preliminary data.</text>
</comment>
<evidence type="ECO:0000313" key="2">
    <source>
        <dbReference type="EMBL" id="EJK73212.1"/>
    </source>
</evidence>